<organism evidence="2 3">
    <name type="scientific">Agrococcus baldri</name>
    <dbReference type="NCBI Taxonomy" id="153730"/>
    <lineage>
        <taxon>Bacteria</taxon>
        <taxon>Bacillati</taxon>
        <taxon>Actinomycetota</taxon>
        <taxon>Actinomycetes</taxon>
        <taxon>Micrococcales</taxon>
        <taxon>Microbacteriaceae</taxon>
        <taxon>Agrococcus</taxon>
    </lineage>
</organism>
<dbReference type="EMBL" id="BJUU01000016">
    <property type="protein sequence ID" value="GEK80936.1"/>
    <property type="molecule type" value="Genomic_DNA"/>
</dbReference>
<evidence type="ECO:0008006" key="4">
    <source>
        <dbReference type="Google" id="ProtNLM"/>
    </source>
</evidence>
<keyword evidence="1" id="KW-1133">Transmembrane helix</keyword>
<dbReference type="AlphaFoldDB" id="A0AA87RII7"/>
<gene>
    <name evidence="2" type="ORF">ABA31_22870</name>
</gene>
<sequence>MPSSRPVAERVPRSGDARAIVLGAIGLLLVVLLAWVITRPAPDPVTQTAAVEGELPRSAAGWDRGQLANAAIVMQAGRDLGLDERDVRIGVMTAMGESSLRVVDHGDDAGPDSRGLFQQRTGWGEYEVRMDAYGSAVLFYRALARLDGREELAPTRVAHAVQINLDPDHYARWWDDAGAVVEAVDAADVEVVVTPRGASVS</sequence>
<reference evidence="2 3" key="1">
    <citation type="submission" date="2019-07" db="EMBL/GenBank/DDBJ databases">
        <title>Whole genome shotgun sequence of Agrococcus baldri NBRC 103055.</title>
        <authorList>
            <person name="Hosoyama A."/>
            <person name="Uohara A."/>
            <person name="Ohji S."/>
            <person name="Ichikawa N."/>
        </authorList>
    </citation>
    <scope>NUCLEOTIDE SEQUENCE [LARGE SCALE GENOMIC DNA]</scope>
    <source>
        <strain evidence="2 3">NBRC 103055</strain>
    </source>
</reference>
<keyword evidence="1" id="KW-0812">Transmembrane</keyword>
<keyword evidence="1" id="KW-0472">Membrane</keyword>
<evidence type="ECO:0000313" key="2">
    <source>
        <dbReference type="EMBL" id="GEK80936.1"/>
    </source>
</evidence>
<evidence type="ECO:0000256" key="1">
    <source>
        <dbReference type="SAM" id="Phobius"/>
    </source>
</evidence>
<evidence type="ECO:0000313" key="3">
    <source>
        <dbReference type="Proteomes" id="UP000321749"/>
    </source>
</evidence>
<name>A0AA87RII7_9MICO</name>
<protein>
    <recommendedName>
        <fullName evidence="4">Peptidase M23</fullName>
    </recommendedName>
</protein>
<comment type="caution">
    <text evidence="2">The sequence shown here is derived from an EMBL/GenBank/DDBJ whole genome shotgun (WGS) entry which is preliminary data.</text>
</comment>
<dbReference type="Proteomes" id="UP000321749">
    <property type="component" value="Unassembled WGS sequence"/>
</dbReference>
<keyword evidence="3" id="KW-1185">Reference proteome</keyword>
<feature type="transmembrane region" description="Helical" evidence="1">
    <location>
        <begin position="20"/>
        <end position="38"/>
    </location>
</feature>
<accession>A0AA87RII7</accession>
<dbReference type="RefSeq" id="WP_146795637.1">
    <property type="nucleotide sequence ID" value="NZ_BJUU01000016.1"/>
</dbReference>
<proteinExistence type="predicted"/>